<organism evidence="2 4">
    <name type="scientific">Trametes pubescens</name>
    <name type="common">White-rot fungus</name>
    <dbReference type="NCBI Taxonomy" id="154538"/>
    <lineage>
        <taxon>Eukaryota</taxon>
        <taxon>Fungi</taxon>
        <taxon>Dikarya</taxon>
        <taxon>Basidiomycota</taxon>
        <taxon>Agaricomycotina</taxon>
        <taxon>Agaricomycetes</taxon>
        <taxon>Polyporales</taxon>
        <taxon>Polyporaceae</taxon>
        <taxon>Trametes</taxon>
    </lineage>
</organism>
<accession>A0A1M2VGQ6</accession>
<evidence type="ECO:0000313" key="3">
    <source>
        <dbReference type="EMBL" id="OJT11657.1"/>
    </source>
</evidence>
<name>A0A1M2VGQ6_TRAPU</name>
<proteinExistence type="predicted"/>
<keyword evidence="4" id="KW-1185">Reference proteome</keyword>
<protein>
    <submittedName>
        <fullName evidence="2">Uncharacterized protein</fullName>
    </submittedName>
</protein>
<dbReference type="Gene3D" id="3.30.160.60">
    <property type="entry name" value="Classic Zinc Finger"/>
    <property type="match status" value="1"/>
</dbReference>
<gene>
    <name evidence="3" type="ORF">TRAPUB_11830</name>
    <name evidence="2" type="ORF">TRAPUB_2411</name>
</gene>
<dbReference type="STRING" id="154538.A0A1M2VGQ6"/>
<dbReference type="OrthoDB" id="8922241at2759"/>
<dbReference type="EMBL" id="MNAD01001269">
    <property type="protein sequence ID" value="OJT06703.1"/>
    <property type="molecule type" value="Genomic_DNA"/>
</dbReference>
<sequence length="380" mass="40993">MASFNPGFYPAPSHTQTHFLESTVYDGVHPDLVYDVDSAFIRMNLDHSGPGSSPGPRAGYSSNDTRLHFEQELLKAQYVAFYSSLALEPPPSSVLDHAAMYAYGAPASLSSMPEPNALSMSEDEYYMWYINSAPQAFQTASDFHQDSATGVDLWPTTRTIPVQSAYSTIADALGCCPADVYAPAPPPTSTRLCPQRASGRNAESTTNSRKRTSSRICAQVAPASSPSPSSYSSSSATSPTPSHGSSSQEVISTPRRNTAVAPDTRPARSANPWKCPFCAYVQHSRRTPDLKRHIKTHTRVHGSEDFKCCGVPLADAAARGVPAAVMSEEPRVYQGIAMVGGCTKGFSRRDALARHLRRYEGRCFGDALAPYLLGNQKGGK</sequence>
<dbReference type="Proteomes" id="UP000184267">
    <property type="component" value="Unassembled WGS sequence"/>
</dbReference>
<evidence type="ECO:0000256" key="1">
    <source>
        <dbReference type="SAM" id="MobiDB-lite"/>
    </source>
</evidence>
<feature type="compositionally biased region" description="Low complexity" evidence="1">
    <location>
        <begin position="221"/>
        <end position="247"/>
    </location>
</feature>
<evidence type="ECO:0000313" key="2">
    <source>
        <dbReference type="EMBL" id="OJT06703.1"/>
    </source>
</evidence>
<feature type="region of interest" description="Disordered" evidence="1">
    <location>
        <begin position="187"/>
        <end position="268"/>
    </location>
</feature>
<dbReference type="AlphaFoldDB" id="A0A1M2VGQ6"/>
<evidence type="ECO:0000313" key="4">
    <source>
        <dbReference type="Proteomes" id="UP000184267"/>
    </source>
</evidence>
<comment type="caution">
    <text evidence="2">The sequence shown here is derived from an EMBL/GenBank/DDBJ whole genome shotgun (WGS) entry which is preliminary data.</text>
</comment>
<dbReference type="EMBL" id="MNAD01000601">
    <property type="protein sequence ID" value="OJT11657.1"/>
    <property type="molecule type" value="Genomic_DNA"/>
</dbReference>
<reference evidence="2 4" key="1">
    <citation type="submission" date="2016-10" db="EMBL/GenBank/DDBJ databases">
        <title>Genome sequence of the basidiomycete white-rot fungus Trametes pubescens.</title>
        <authorList>
            <person name="Makela M.R."/>
            <person name="Granchi Z."/>
            <person name="Peng M."/>
            <person name="De Vries R.P."/>
            <person name="Grigoriev I."/>
            <person name="Riley R."/>
            <person name="Hilden K."/>
        </authorList>
    </citation>
    <scope>NUCLEOTIDE SEQUENCE [LARGE SCALE GENOMIC DNA]</scope>
    <source>
        <strain evidence="2 4">FBCC735</strain>
    </source>
</reference>